<dbReference type="GO" id="GO:0005886">
    <property type="term" value="C:plasma membrane"/>
    <property type="evidence" value="ECO:0007669"/>
    <property type="project" value="UniProtKB-SubCell"/>
</dbReference>
<reference evidence="3" key="1">
    <citation type="submission" date="2020-03" db="EMBL/GenBank/DDBJ databases">
        <authorList>
            <person name="Weist P."/>
        </authorList>
    </citation>
    <scope>NUCLEOTIDE SEQUENCE</scope>
</reference>
<dbReference type="InterPro" id="IPR016186">
    <property type="entry name" value="C-type_lectin-like/link_sf"/>
</dbReference>
<evidence type="ECO:0000256" key="1">
    <source>
        <dbReference type="ARBA" id="ARBA00004401"/>
    </source>
</evidence>
<comment type="subcellular location">
    <subcellularLocation>
        <location evidence="1">Cell membrane</location>
        <topology evidence="1">Single-pass type II membrane protein</topology>
    </subcellularLocation>
</comment>
<dbReference type="PANTHER" id="PTHR45710">
    <property type="entry name" value="C-TYPE LECTIN DOMAIN-CONTAINING PROTEIN 180"/>
    <property type="match status" value="1"/>
</dbReference>
<evidence type="ECO:0000259" key="2">
    <source>
        <dbReference type="PROSITE" id="PS50041"/>
    </source>
</evidence>
<dbReference type="AlphaFoldDB" id="A0A9N7UAX8"/>
<dbReference type="EMBL" id="CADEAL010001016">
    <property type="protein sequence ID" value="CAB1428060.1"/>
    <property type="molecule type" value="Genomic_DNA"/>
</dbReference>
<comment type="caution">
    <text evidence="3">The sequence shown here is derived from an EMBL/GenBank/DDBJ whole genome shotgun (WGS) entry which is preliminary data.</text>
</comment>
<name>A0A9N7UAX8_PLEPL</name>
<accession>A0A9N7UAX8</accession>
<dbReference type="Gene3D" id="3.10.100.10">
    <property type="entry name" value="Mannose-Binding Protein A, subunit A"/>
    <property type="match status" value="1"/>
</dbReference>
<feature type="domain" description="C-type lectin" evidence="2">
    <location>
        <begin position="39"/>
        <end position="109"/>
    </location>
</feature>
<dbReference type="PANTHER" id="PTHR45710:SF31">
    <property type="entry name" value="EARLY ACTIVATION ANTIGEN CD69"/>
    <property type="match status" value="1"/>
</dbReference>
<sequence>MNSVCIQSTDVAPTESTKFPGVCPEESVQYHQSFSWLPFRGYCYLFVTEESEWANAASSCVRHGGVLASIEDPSEQQFLKSNVEIFLDSHSSFWIGLYKTHKGTWLWLDKPSWTTPTGLKLSPIRNLEVSEPQVGLGDQVADGMIDS</sequence>
<protein>
    <recommendedName>
        <fullName evidence="2">C-type lectin domain-containing protein</fullName>
    </recommendedName>
</protein>
<dbReference type="SUPFAM" id="SSF56436">
    <property type="entry name" value="C-type lectin-like"/>
    <property type="match status" value="1"/>
</dbReference>
<dbReference type="InterPro" id="IPR001304">
    <property type="entry name" value="C-type_lectin-like"/>
</dbReference>
<dbReference type="PROSITE" id="PS50041">
    <property type="entry name" value="C_TYPE_LECTIN_2"/>
    <property type="match status" value="1"/>
</dbReference>
<dbReference type="SMART" id="SM00034">
    <property type="entry name" value="CLECT"/>
    <property type="match status" value="1"/>
</dbReference>
<evidence type="ECO:0000313" key="4">
    <source>
        <dbReference type="Proteomes" id="UP001153269"/>
    </source>
</evidence>
<dbReference type="Pfam" id="PF00059">
    <property type="entry name" value="Lectin_C"/>
    <property type="match status" value="1"/>
</dbReference>
<dbReference type="InterPro" id="IPR016187">
    <property type="entry name" value="CTDL_fold"/>
</dbReference>
<organism evidence="3 4">
    <name type="scientific">Pleuronectes platessa</name>
    <name type="common">European plaice</name>
    <dbReference type="NCBI Taxonomy" id="8262"/>
    <lineage>
        <taxon>Eukaryota</taxon>
        <taxon>Metazoa</taxon>
        <taxon>Chordata</taxon>
        <taxon>Craniata</taxon>
        <taxon>Vertebrata</taxon>
        <taxon>Euteleostomi</taxon>
        <taxon>Actinopterygii</taxon>
        <taxon>Neopterygii</taxon>
        <taxon>Teleostei</taxon>
        <taxon>Neoteleostei</taxon>
        <taxon>Acanthomorphata</taxon>
        <taxon>Carangaria</taxon>
        <taxon>Pleuronectiformes</taxon>
        <taxon>Pleuronectoidei</taxon>
        <taxon>Pleuronectidae</taxon>
        <taxon>Pleuronectes</taxon>
    </lineage>
</organism>
<dbReference type="CDD" id="cd00037">
    <property type="entry name" value="CLECT"/>
    <property type="match status" value="1"/>
</dbReference>
<gene>
    <name evidence="3" type="ORF">PLEPLA_LOCUS16014</name>
</gene>
<dbReference type="Proteomes" id="UP001153269">
    <property type="component" value="Unassembled WGS sequence"/>
</dbReference>
<keyword evidence="4" id="KW-1185">Reference proteome</keyword>
<dbReference type="InterPro" id="IPR050828">
    <property type="entry name" value="C-type_lectin/matrix_domain"/>
</dbReference>
<proteinExistence type="predicted"/>
<evidence type="ECO:0000313" key="3">
    <source>
        <dbReference type="EMBL" id="CAB1428060.1"/>
    </source>
</evidence>